<keyword evidence="2" id="KW-0732">Signal</keyword>
<dbReference type="InterPro" id="IPR036962">
    <property type="entry name" value="Glyco_hydro_3_N_sf"/>
</dbReference>
<dbReference type="Pfam" id="PF00933">
    <property type="entry name" value="Glyco_hydro_3"/>
    <property type="match status" value="1"/>
</dbReference>
<dbReference type="Proteomes" id="UP000345527">
    <property type="component" value="Unassembled WGS sequence"/>
</dbReference>
<organism evidence="6 7">
    <name type="scientific">Bifidobacterium vespertilionis</name>
    <dbReference type="NCBI Taxonomy" id="2562524"/>
    <lineage>
        <taxon>Bacteria</taxon>
        <taxon>Bacillati</taxon>
        <taxon>Actinomycetota</taxon>
        <taxon>Actinomycetes</taxon>
        <taxon>Bifidobacteriales</taxon>
        <taxon>Bifidobacteriaceae</taxon>
        <taxon>Bifidobacterium</taxon>
    </lineage>
</organism>
<dbReference type="InterPro" id="IPR013783">
    <property type="entry name" value="Ig-like_fold"/>
</dbReference>
<dbReference type="PANTHER" id="PTHR42721:SF3">
    <property type="entry name" value="BETA-D-XYLOSIDASE 5-RELATED"/>
    <property type="match status" value="1"/>
</dbReference>
<accession>A0A5J5DST4</accession>
<reference evidence="7 8" key="1">
    <citation type="journal article" date="2019" name="Syst. Appl. Microbiol.">
        <title>Characterization of Bifidobacterium species in feaces of the Egyptian fruit bat: Description of B. vespertilionis sp. nov. and B. rousetti sp. nov.</title>
        <authorList>
            <person name="Modesto M."/>
            <person name="Satti M."/>
            <person name="Watanabe K."/>
            <person name="Puglisi E."/>
            <person name="Morelli L."/>
            <person name="Huang C.-H."/>
            <person name="Liou J.-S."/>
            <person name="Miyashita M."/>
            <person name="Tamura T."/>
            <person name="Saito S."/>
            <person name="Mori K."/>
            <person name="Huang L."/>
            <person name="Sciavilla P."/>
            <person name="Sandri C."/>
            <person name="Spiezio C."/>
            <person name="Vitali F."/>
            <person name="Cavalieri D."/>
            <person name="Perpetuini G."/>
            <person name="Tofalo R."/>
            <person name="Bonetti A."/>
            <person name="Arita M."/>
            <person name="Mattarelli P."/>
        </authorList>
    </citation>
    <scope>NUCLEOTIDE SEQUENCE [LARGE SCALE GENOMIC DNA]</scope>
    <source>
        <strain evidence="5 8">RST16</strain>
        <strain evidence="6 7">RST8</strain>
    </source>
</reference>
<dbReference type="InterPro" id="IPR036881">
    <property type="entry name" value="Glyco_hydro_3_C_sf"/>
</dbReference>
<dbReference type="InterPro" id="IPR001764">
    <property type="entry name" value="Glyco_hydro_3_N"/>
</dbReference>
<dbReference type="InterPro" id="IPR026891">
    <property type="entry name" value="Fn3-like"/>
</dbReference>
<dbReference type="SMART" id="SM01217">
    <property type="entry name" value="Fn3_like"/>
    <property type="match status" value="1"/>
</dbReference>
<dbReference type="AlphaFoldDB" id="A0A5J5DST4"/>
<dbReference type="SUPFAM" id="SSF52279">
    <property type="entry name" value="Beta-D-glucan exohydrolase, C-terminal domain"/>
    <property type="match status" value="1"/>
</dbReference>
<feature type="domain" description="Fibronectin type III-like" evidence="4">
    <location>
        <begin position="621"/>
        <end position="690"/>
    </location>
</feature>
<dbReference type="PANTHER" id="PTHR42721">
    <property type="entry name" value="SUGAR HYDROLASE-RELATED"/>
    <property type="match status" value="1"/>
</dbReference>
<dbReference type="SUPFAM" id="SSF51445">
    <property type="entry name" value="(Trans)glycosidases"/>
    <property type="match status" value="1"/>
</dbReference>
<evidence type="ECO:0000256" key="1">
    <source>
        <dbReference type="ARBA" id="ARBA00005336"/>
    </source>
</evidence>
<dbReference type="EMBL" id="RZNZ01000018">
    <property type="protein sequence ID" value="KAA8817024.1"/>
    <property type="molecule type" value="Genomic_DNA"/>
</dbReference>
<dbReference type="GO" id="GO:0031222">
    <property type="term" value="P:arabinan catabolic process"/>
    <property type="evidence" value="ECO:0007669"/>
    <property type="project" value="TreeGrafter"/>
</dbReference>
<comment type="caution">
    <text evidence="6">The sequence shown here is derived from an EMBL/GenBank/DDBJ whole genome shotgun (WGS) entry which is preliminary data.</text>
</comment>
<gene>
    <name evidence="6" type="ORF">EM848_04505</name>
    <name evidence="5" type="ORF">EMO90_10880</name>
</gene>
<dbReference type="InterPro" id="IPR002772">
    <property type="entry name" value="Glyco_hydro_3_C"/>
</dbReference>
<evidence type="ECO:0000313" key="7">
    <source>
        <dbReference type="Proteomes" id="UP000345527"/>
    </source>
</evidence>
<name>A0A5J5DST4_9BIFI</name>
<dbReference type="RefSeq" id="WP_150353739.1">
    <property type="nucleotide sequence ID" value="NZ_RZNZ01000018.1"/>
</dbReference>
<evidence type="ECO:0000256" key="3">
    <source>
        <dbReference type="ARBA" id="ARBA00022801"/>
    </source>
</evidence>
<dbReference type="InterPro" id="IPR017853">
    <property type="entry name" value="GH"/>
</dbReference>
<dbReference type="GO" id="GO:0046556">
    <property type="term" value="F:alpha-L-arabinofuranosidase activity"/>
    <property type="evidence" value="ECO:0007669"/>
    <property type="project" value="TreeGrafter"/>
</dbReference>
<evidence type="ECO:0000313" key="6">
    <source>
        <dbReference type="EMBL" id="KAA8823796.1"/>
    </source>
</evidence>
<dbReference type="GO" id="GO:0045493">
    <property type="term" value="P:xylan catabolic process"/>
    <property type="evidence" value="ECO:0007669"/>
    <property type="project" value="InterPro"/>
</dbReference>
<dbReference type="Gene3D" id="2.60.40.10">
    <property type="entry name" value="Immunoglobulins"/>
    <property type="match status" value="1"/>
</dbReference>
<dbReference type="Proteomes" id="UP000374630">
    <property type="component" value="Unassembled WGS sequence"/>
</dbReference>
<sequence>MTKATRMTHVEALEQARGIVAKMTLDEKIGQLNYAAPAIERLGIPEYNYWNEALHGVARAGVATVFPQSIGLAAMFDPDELERVAQVIATEGRAKYNEYAAHNDRDIYKGLTYWSPNVNIFRDPRWGRGQETYGEDPYLTSRLGVAFIRGLQGDGRYLKLAATAKHFAVHSGPEAKRHEFDAVASKKDMAETYLPAFKAAVEEADVETIMTAYNSTNGQPCSVNDDLLGHHLYGEWDFKGHVVSDFMALEDVHENHHYTKDAAETMAAAIKAGLHLCAGRCSGATKEAIERGLVSEREVTEAVEKLYATRVRLGMFAGDCEYDAIGYESNDSAEHRAYNRAIAPKTFVLLKNDGILPLDRTKLNAISVTGPNADSMQAILGNYFGRPSHKSTILEGIERACGDDVRVYSGLGCSLFGTHAESGLSRENERESEAVINAEHSDVIIAALGLDSTIEGEQGDAGNSMGAGDKANLSLPGRQRHLLERLLEVGKPVIVLLAAGSALTLDGLEDHPNLAALLQVWYPGGQGGDAVADVLFGKAAPSGKLPVTFYRDCEGMPDFEDYSMAGRTYKFMEGEALYPFGYGLTYSTTALADLSVSPDADRRTATVTIDVANTGGRAEEQVVQAYVRNCESPLAPRNWQLAGFRRVALEAGERGTVTIGLDPDAFTVVDGNGDRVIDGNRFELFVGVSQPDRRSVELCGVEPLKATVEF</sequence>
<keyword evidence="8" id="KW-1185">Reference proteome</keyword>
<protein>
    <submittedName>
        <fullName evidence="6">Glycoside hydrolase family 3 protein</fullName>
    </submittedName>
</protein>
<evidence type="ECO:0000256" key="2">
    <source>
        <dbReference type="ARBA" id="ARBA00022729"/>
    </source>
</evidence>
<dbReference type="EMBL" id="RZOA01000006">
    <property type="protein sequence ID" value="KAA8823796.1"/>
    <property type="molecule type" value="Genomic_DNA"/>
</dbReference>
<evidence type="ECO:0000313" key="8">
    <source>
        <dbReference type="Proteomes" id="UP000374630"/>
    </source>
</evidence>
<evidence type="ECO:0000313" key="5">
    <source>
        <dbReference type="EMBL" id="KAA8817024.1"/>
    </source>
</evidence>
<keyword evidence="3 6" id="KW-0378">Hydrolase</keyword>
<dbReference type="Gene3D" id="3.20.20.300">
    <property type="entry name" value="Glycoside hydrolase, family 3, N-terminal domain"/>
    <property type="match status" value="1"/>
</dbReference>
<dbReference type="PRINTS" id="PR00133">
    <property type="entry name" value="GLHYDRLASE3"/>
</dbReference>
<dbReference type="Gene3D" id="3.40.50.1700">
    <property type="entry name" value="Glycoside hydrolase family 3 C-terminal domain"/>
    <property type="match status" value="1"/>
</dbReference>
<dbReference type="GO" id="GO:0009044">
    <property type="term" value="F:xylan 1,4-beta-xylosidase activity"/>
    <property type="evidence" value="ECO:0007669"/>
    <property type="project" value="InterPro"/>
</dbReference>
<proteinExistence type="inferred from homology"/>
<dbReference type="OrthoDB" id="9803863at2"/>
<comment type="similarity">
    <text evidence="1">Belongs to the glycosyl hydrolase 3 family.</text>
</comment>
<dbReference type="InterPro" id="IPR044993">
    <property type="entry name" value="BXL"/>
</dbReference>
<dbReference type="Pfam" id="PF14310">
    <property type="entry name" value="Fn3-like"/>
    <property type="match status" value="1"/>
</dbReference>
<dbReference type="Pfam" id="PF01915">
    <property type="entry name" value="Glyco_hydro_3_C"/>
    <property type="match status" value="1"/>
</dbReference>
<evidence type="ECO:0000259" key="4">
    <source>
        <dbReference type="SMART" id="SM01217"/>
    </source>
</evidence>